<gene>
    <name evidence="1" type="ORF">CAQU_09330</name>
</gene>
<organism evidence="1 2">
    <name type="scientific">Corynebacterium aquilae DSM 44791</name>
    <dbReference type="NCBI Taxonomy" id="1431546"/>
    <lineage>
        <taxon>Bacteria</taxon>
        <taxon>Bacillati</taxon>
        <taxon>Actinomycetota</taxon>
        <taxon>Actinomycetes</taxon>
        <taxon>Mycobacteriales</taxon>
        <taxon>Corynebacteriaceae</taxon>
        <taxon>Corynebacterium</taxon>
    </lineage>
</organism>
<sequence length="342" mass="37071">MRILEITQPQPHQPTSEVVTALAVHSSAIRQQITGSNDLSFSTQQLTEDMLGAHGRVRLFACVNDDAQELEGTQRLGDILPGSIPAGQEDPTVALDVLGWAELHLPASQDADQPAWIDITISANIYPMPGDPTSTHVRDVVETLLDTVGAYWEGPLVANTFATPGLAPKRSVIGRILYDYGFELERLDTVAYLPLNTAPRQKPLPAGFAATHSHATGDNRIDVTVSGHSSWARCTIIRPANAPGTSALAHIDTFEASPCVIIAAIRESLHLAHTTWPELTRIYSDDANVITAMRQTDPSLSIAPIASRGLWRRPGHLTHPTRTTIAITPTAARREKQPLIAR</sequence>
<protein>
    <submittedName>
        <fullName evidence="1">Uncharacterized protein</fullName>
    </submittedName>
</protein>
<dbReference type="OrthoDB" id="4408039at2"/>
<reference evidence="1 2" key="1">
    <citation type="submission" date="2014-08" db="EMBL/GenBank/DDBJ databases">
        <title>Complete genome sequence of Corynebacterium aquilae S-613T(T) (=DSM 44791(T)), isolated from the choana of a healthy golden eagle.</title>
        <authorList>
            <person name="Ruckert C."/>
            <person name="Albersmeier A."/>
            <person name="Winkler A."/>
            <person name="Kalinowski J."/>
        </authorList>
    </citation>
    <scope>NUCLEOTIDE SEQUENCE [LARGE SCALE GENOMIC DNA]</scope>
    <source>
        <strain evidence="1 2">S-613</strain>
    </source>
</reference>
<keyword evidence="2" id="KW-1185">Reference proteome</keyword>
<dbReference type="Proteomes" id="UP000185478">
    <property type="component" value="Chromosome"/>
</dbReference>
<dbReference type="AlphaFoldDB" id="A0A1L7CHA0"/>
<dbReference type="KEGG" id="caqu:CAQU_09330"/>
<dbReference type="RefSeq" id="WP_075727084.1">
    <property type="nucleotide sequence ID" value="NZ_CP009245.1"/>
</dbReference>
<evidence type="ECO:0000313" key="1">
    <source>
        <dbReference type="EMBL" id="APT85240.1"/>
    </source>
</evidence>
<name>A0A1L7CHA0_9CORY</name>
<dbReference type="EMBL" id="CP009245">
    <property type="protein sequence ID" value="APT85240.1"/>
    <property type="molecule type" value="Genomic_DNA"/>
</dbReference>
<evidence type="ECO:0000313" key="2">
    <source>
        <dbReference type="Proteomes" id="UP000185478"/>
    </source>
</evidence>
<accession>A0A1L7CHA0</accession>
<proteinExistence type="predicted"/>